<dbReference type="Proteomes" id="UP000319143">
    <property type="component" value="Unassembled WGS sequence"/>
</dbReference>
<dbReference type="AlphaFoldDB" id="A0A5C6CK74"/>
<feature type="region of interest" description="Disordered" evidence="1">
    <location>
        <begin position="1"/>
        <end position="28"/>
    </location>
</feature>
<evidence type="ECO:0000313" key="3">
    <source>
        <dbReference type="Proteomes" id="UP000319143"/>
    </source>
</evidence>
<evidence type="ECO:0000313" key="2">
    <source>
        <dbReference type="EMBL" id="TWU24802.1"/>
    </source>
</evidence>
<feature type="compositionally biased region" description="Basic and acidic residues" evidence="1">
    <location>
        <begin position="15"/>
        <end position="28"/>
    </location>
</feature>
<sequence length="88" mass="9868">MSFVFRVSSSSQHPDTAEPGKEKGQEKSDVRCQMSAHCSLLTAHCLYRLRALIAFCFPECEKLICLPWSAAFLVDKWGAMVVPSFEVL</sequence>
<protein>
    <submittedName>
        <fullName evidence="2">Uncharacterized protein</fullName>
    </submittedName>
</protein>
<organism evidence="2 3">
    <name type="scientific">Novipirellula artificiosorum</name>
    <dbReference type="NCBI Taxonomy" id="2528016"/>
    <lineage>
        <taxon>Bacteria</taxon>
        <taxon>Pseudomonadati</taxon>
        <taxon>Planctomycetota</taxon>
        <taxon>Planctomycetia</taxon>
        <taxon>Pirellulales</taxon>
        <taxon>Pirellulaceae</taxon>
        <taxon>Novipirellula</taxon>
    </lineage>
</organism>
<accession>A0A5C6CK74</accession>
<gene>
    <name evidence="2" type="ORF">Poly41_70800</name>
</gene>
<keyword evidence="3" id="KW-1185">Reference proteome</keyword>
<comment type="caution">
    <text evidence="2">The sequence shown here is derived from an EMBL/GenBank/DDBJ whole genome shotgun (WGS) entry which is preliminary data.</text>
</comment>
<evidence type="ECO:0000256" key="1">
    <source>
        <dbReference type="SAM" id="MobiDB-lite"/>
    </source>
</evidence>
<name>A0A5C6CK74_9BACT</name>
<dbReference type="EMBL" id="SJPV01000041">
    <property type="protein sequence ID" value="TWU24802.1"/>
    <property type="molecule type" value="Genomic_DNA"/>
</dbReference>
<reference evidence="2 3" key="1">
    <citation type="submission" date="2019-02" db="EMBL/GenBank/DDBJ databases">
        <title>Deep-cultivation of Planctomycetes and their phenomic and genomic characterization uncovers novel biology.</title>
        <authorList>
            <person name="Wiegand S."/>
            <person name="Jogler M."/>
            <person name="Boedeker C."/>
            <person name="Pinto D."/>
            <person name="Vollmers J."/>
            <person name="Rivas-Marin E."/>
            <person name="Kohn T."/>
            <person name="Peeters S.H."/>
            <person name="Heuer A."/>
            <person name="Rast P."/>
            <person name="Oberbeckmann S."/>
            <person name="Bunk B."/>
            <person name="Jeske O."/>
            <person name="Meyerdierks A."/>
            <person name="Storesund J.E."/>
            <person name="Kallscheuer N."/>
            <person name="Luecker S."/>
            <person name="Lage O.M."/>
            <person name="Pohl T."/>
            <person name="Merkel B.J."/>
            <person name="Hornburger P."/>
            <person name="Mueller R.-W."/>
            <person name="Bruemmer F."/>
            <person name="Labrenz M."/>
            <person name="Spormann A.M."/>
            <person name="Op Den Camp H."/>
            <person name="Overmann J."/>
            <person name="Amann R."/>
            <person name="Jetten M.S.M."/>
            <person name="Mascher T."/>
            <person name="Medema M.H."/>
            <person name="Devos D.P."/>
            <person name="Kaster A.-K."/>
            <person name="Ovreas L."/>
            <person name="Rohde M."/>
            <person name="Galperin M.Y."/>
            <person name="Jogler C."/>
        </authorList>
    </citation>
    <scope>NUCLEOTIDE SEQUENCE [LARGE SCALE GENOMIC DNA]</scope>
    <source>
        <strain evidence="2 3">Poly41</strain>
    </source>
</reference>
<proteinExistence type="predicted"/>